<organism evidence="2">
    <name type="scientific">Harpegnathos saltator</name>
    <name type="common">Jerdon's jumping ant</name>
    <dbReference type="NCBI Taxonomy" id="610380"/>
    <lineage>
        <taxon>Eukaryota</taxon>
        <taxon>Metazoa</taxon>
        <taxon>Ecdysozoa</taxon>
        <taxon>Arthropoda</taxon>
        <taxon>Hexapoda</taxon>
        <taxon>Insecta</taxon>
        <taxon>Pterygota</taxon>
        <taxon>Neoptera</taxon>
        <taxon>Endopterygota</taxon>
        <taxon>Hymenoptera</taxon>
        <taxon>Apocrita</taxon>
        <taxon>Aculeata</taxon>
        <taxon>Formicoidea</taxon>
        <taxon>Formicidae</taxon>
        <taxon>Ponerinae</taxon>
        <taxon>Ponerini</taxon>
        <taxon>Harpegnathos</taxon>
    </lineage>
</organism>
<accession>E2C4X7</accession>
<dbReference type="Proteomes" id="UP000008237">
    <property type="component" value="Unassembled WGS sequence"/>
</dbReference>
<keyword evidence="2" id="KW-1185">Reference proteome</keyword>
<reference evidence="1 2" key="1">
    <citation type="journal article" date="2010" name="Science">
        <title>Genomic comparison of the ants Camponotus floridanus and Harpegnathos saltator.</title>
        <authorList>
            <person name="Bonasio R."/>
            <person name="Zhang G."/>
            <person name="Ye C."/>
            <person name="Mutti N.S."/>
            <person name="Fang X."/>
            <person name="Qin N."/>
            <person name="Donahue G."/>
            <person name="Yang P."/>
            <person name="Li Q."/>
            <person name="Li C."/>
            <person name="Zhang P."/>
            <person name="Huang Z."/>
            <person name="Berger S.L."/>
            <person name="Reinberg D."/>
            <person name="Wang J."/>
            <person name="Liebig J."/>
        </authorList>
    </citation>
    <scope>NUCLEOTIDE SEQUENCE [LARGE SCALE GENOMIC DNA]</scope>
    <source>
        <strain evidence="1 2">R22 G/1</strain>
    </source>
</reference>
<proteinExistence type="predicted"/>
<protein>
    <submittedName>
        <fullName evidence="1">Uncharacterized protein</fullName>
    </submittedName>
</protein>
<dbReference type="InParanoid" id="E2C4X7"/>
<evidence type="ECO:0000313" key="1">
    <source>
        <dbReference type="EMBL" id="EFN77003.1"/>
    </source>
</evidence>
<dbReference type="AlphaFoldDB" id="E2C4X7"/>
<gene>
    <name evidence="1" type="ORF">EAI_08553</name>
</gene>
<dbReference type="EMBL" id="GL452666">
    <property type="protein sequence ID" value="EFN77003.1"/>
    <property type="molecule type" value="Genomic_DNA"/>
</dbReference>
<sequence length="326" mass="36527">MLLGRVVFAAPLSLFAPLSTVQTMNDLQVQRLLANRCKYGRVYRCVISITKLNVVYYSMLARGLKAKNPWHVSTATWPIFAANHAALAMKHFRGGLIDGGLTLNTAREYARSHARLTNVLLMPVPHDSLAASNHTDLTNLAKYLNLTVPRQTVPRLKSEIYLDIFAPNGPTDHHLLLRNYALDRTCYVCHDDCICFPSQLFRLSVAPVTTRRYRFDFEGDDDDMDPQRVPSYAEAVARDASSDNVTDGNVADSTNRARASCGLSNILQDCDGAFTTDEIRALANQNFINLLALYPNSAHHDELLRYQVYGLAAFPHRALDRNVHIH</sequence>
<name>E2C4X7_HARSA</name>
<evidence type="ECO:0000313" key="2">
    <source>
        <dbReference type="Proteomes" id="UP000008237"/>
    </source>
</evidence>